<keyword evidence="5" id="KW-1185">Reference proteome</keyword>
<evidence type="ECO:0000259" key="2">
    <source>
        <dbReference type="Pfam" id="PF01751"/>
    </source>
</evidence>
<gene>
    <name evidence="4" type="ORF">Rsub_10824</name>
</gene>
<feature type="region of interest" description="Disordered" evidence="1">
    <location>
        <begin position="1"/>
        <end position="110"/>
    </location>
</feature>
<feature type="domain" description="Ribonuclease M5 C-terminal" evidence="3">
    <location>
        <begin position="291"/>
        <end position="388"/>
    </location>
</feature>
<dbReference type="InterPro" id="IPR025156">
    <property type="entry name" value="RNase_M5_C"/>
</dbReference>
<dbReference type="Proteomes" id="UP000247498">
    <property type="component" value="Unassembled WGS sequence"/>
</dbReference>
<feature type="compositionally biased region" description="Low complexity" evidence="1">
    <location>
        <begin position="82"/>
        <end position="100"/>
    </location>
</feature>
<dbReference type="PANTHER" id="PTHR39156">
    <property type="entry name" value="RIBONUCLEASE M5"/>
    <property type="match status" value="1"/>
</dbReference>
<reference evidence="4 5" key="1">
    <citation type="journal article" date="2018" name="Sci. Rep.">
        <title>Raphidocelis subcapitata (=Pseudokirchneriella subcapitata) provides an insight into genome evolution and environmental adaptations in the Sphaeropleales.</title>
        <authorList>
            <person name="Suzuki S."/>
            <person name="Yamaguchi H."/>
            <person name="Nakajima N."/>
            <person name="Kawachi M."/>
        </authorList>
    </citation>
    <scope>NUCLEOTIDE SEQUENCE [LARGE SCALE GENOMIC DNA]</scope>
    <source>
        <strain evidence="4 5">NIES-35</strain>
    </source>
</reference>
<protein>
    <submittedName>
        <fullName evidence="4">Uncharacterized protein</fullName>
    </submittedName>
</protein>
<sequence length="409" mass="42026">MWRRRWCTCAAAGSDGPSPAGGRSPSRASGGVSSGGGGNDQSLDRLLSGVQATSHTAGAPGHKPERAPRPARRRPPQEQEQEQQQQQGPGQQQQQQQAQRNGASNAPVPAGAILAPSRRRVAAAAASRPAAGDPAAAASVPAAGGGLPPVLKGDLALPGGPQWSALRRHVHAAGSNPDLPTMKAVVIVEGDEDQRAVSKAVNAPVYVCDGTRVLRPHVAKELEALASLGRPLVILTDPDERGRQLRGHLDAALAPPLAARSPPPALLHAFVPEASAVALEDGKVHAAGNRGIEHAVPRVLVRALRAAAPGHPPGRAAWDLERLHRLRLARPFDGGGGGDQGAQAEAADEPRERRRRLCALLGLGKCSAAQLVVALNKYFDEARVEAALAALDGGQPAGGGGGDERSGAV</sequence>
<comment type="caution">
    <text evidence="4">The sequence shown here is derived from an EMBL/GenBank/DDBJ whole genome shotgun (WGS) entry which is preliminary data.</text>
</comment>
<name>A0A2V0PNE1_9CHLO</name>
<feature type="region of interest" description="Disordered" evidence="1">
    <location>
        <begin position="331"/>
        <end position="350"/>
    </location>
</feature>
<dbReference type="Pfam" id="PF01751">
    <property type="entry name" value="Toprim"/>
    <property type="match status" value="1"/>
</dbReference>
<dbReference type="InterPro" id="IPR006171">
    <property type="entry name" value="TOPRIM_dom"/>
</dbReference>
<evidence type="ECO:0000313" key="5">
    <source>
        <dbReference type="Proteomes" id="UP000247498"/>
    </source>
</evidence>
<feature type="compositionally biased region" description="Low complexity" evidence="1">
    <location>
        <begin position="10"/>
        <end position="31"/>
    </location>
</feature>
<evidence type="ECO:0000259" key="3">
    <source>
        <dbReference type="Pfam" id="PF13331"/>
    </source>
</evidence>
<dbReference type="OrthoDB" id="528976at2759"/>
<proteinExistence type="predicted"/>
<accession>A0A2V0PNE1</accession>
<organism evidence="4 5">
    <name type="scientific">Raphidocelis subcapitata</name>
    <dbReference type="NCBI Taxonomy" id="307507"/>
    <lineage>
        <taxon>Eukaryota</taxon>
        <taxon>Viridiplantae</taxon>
        <taxon>Chlorophyta</taxon>
        <taxon>core chlorophytes</taxon>
        <taxon>Chlorophyceae</taxon>
        <taxon>CS clade</taxon>
        <taxon>Sphaeropleales</taxon>
        <taxon>Selenastraceae</taxon>
        <taxon>Raphidocelis</taxon>
    </lineage>
</organism>
<evidence type="ECO:0000256" key="1">
    <source>
        <dbReference type="SAM" id="MobiDB-lite"/>
    </source>
</evidence>
<dbReference type="InParanoid" id="A0A2V0PNE1"/>
<dbReference type="Gene3D" id="3.40.1360.10">
    <property type="match status" value="1"/>
</dbReference>
<dbReference type="SUPFAM" id="SSF110455">
    <property type="entry name" value="Toprim domain"/>
    <property type="match status" value="1"/>
</dbReference>
<feature type="domain" description="Toprim" evidence="2">
    <location>
        <begin position="185"/>
        <end position="249"/>
    </location>
</feature>
<dbReference type="STRING" id="307507.A0A2V0PNE1"/>
<dbReference type="EMBL" id="BDRX01000130">
    <property type="protein sequence ID" value="GBF98635.1"/>
    <property type="molecule type" value="Genomic_DNA"/>
</dbReference>
<dbReference type="PANTHER" id="PTHR39156:SF1">
    <property type="entry name" value="RIBONUCLEASE M5"/>
    <property type="match status" value="1"/>
</dbReference>
<dbReference type="Pfam" id="PF13331">
    <property type="entry name" value="DUF4093"/>
    <property type="match status" value="1"/>
</dbReference>
<evidence type="ECO:0000313" key="4">
    <source>
        <dbReference type="EMBL" id="GBF98635.1"/>
    </source>
</evidence>
<dbReference type="AlphaFoldDB" id="A0A2V0PNE1"/>